<feature type="region of interest" description="Disordered" evidence="1">
    <location>
        <begin position="58"/>
        <end position="93"/>
    </location>
</feature>
<dbReference type="Proteomes" id="UP001217754">
    <property type="component" value="Chromosome 8"/>
</dbReference>
<dbReference type="RefSeq" id="XP_060123916.1">
    <property type="nucleotide sequence ID" value="XM_060267933.1"/>
</dbReference>
<feature type="region of interest" description="Disordered" evidence="1">
    <location>
        <begin position="197"/>
        <end position="302"/>
    </location>
</feature>
<name>A0AAF0F5P4_9BASI</name>
<feature type="compositionally biased region" description="Low complexity" evidence="1">
    <location>
        <begin position="76"/>
        <end position="93"/>
    </location>
</feature>
<evidence type="ECO:0000313" key="2">
    <source>
        <dbReference type="EMBL" id="WFD41019.1"/>
    </source>
</evidence>
<organism evidence="2 3">
    <name type="scientific">Malassezia japonica</name>
    <dbReference type="NCBI Taxonomy" id="223818"/>
    <lineage>
        <taxon>Eukaryota</taxon>
        <taxon>Fungi</taxon>
        <taxon>Dikarya</taxon>
        <taxon>Basidiomycota</taxon>
        <taxon>Ustilaginomycotina</taxon>
        <taxon>Malasseziomycetes</taxon>
        <taxon>Malasseziales</taxon>
        <taxon>Malasseziaceae</taxon>
        <taxon>Malassezia</taxon>
    </lineage>
</organism>
<feature type="compositionally biased region" description="Polar residues" evidence="1">
    <location>
        <begin position="254"/>
        <end position="270"/>
    </location>
</feature>
<protein>
    <submittedName>
        <fullName evidence="2">Uncharacterized protein</fullName>
    </submittedName>
</protein>
<feature type="compositionally biased region" description="Polar residues" evidence="1">
    <location>
        <begin position="283"/>
        <end position="302"/>
    </location>
</feature>
<dbReference type="EMBL" id="CP119965">
    <property type="protein sequence ID" value="WFD41019.1"/>
    <property type="molecule type" value="Genomic_DNA"/>
</dbReference>
<evidence type="ECO:0000313" key="3">
    <source>
        <dbReference type="Proteomes" id="UP001217754"/>
    </source>
</evidence>
<proteinExistence type="predicted"/>
<reference evidence="2" key="1">
    <citation type="submission" date="2023-03" db="EMBL/GenBank/DDBJ databases">
        <title>Mating type loci evolution in Malassezia.</title>
        <authorList>
            <person name="Coelho M.A."/>
        </authorList>
    </citation>
    <scope>NUCLEOTIDE SEQUENCE</scope>
    <source>
        <strain evidence="2">CBS 9431</strain>
    </source>
</reference>
<feature type="region of interest" description="Disordered" evidence="1">
    <location>
        <begin position="1"/>
        <end position="37"/>
    </location>
</feature>
<accession>A0AAF0F5P4</accession>
<keyword evidence="3" id="KW-1185">Reference proteome</keyword>
<feature type="compositionally biased region" description="Basic and acidic residues" evidence="1">
    <location>
        <begin position="18"/>
        <end position="27"/>
    </location>
</feature>
<dbReference type="GeneID" id="85227661"/>
<feature type="compositionally biased region" description="Pro residues" evidence="1">
    <location>
        <begin position="66"/>
        <end position="75"/>
    </location>
</feature>
<sequence>MFAPATPGRGMRRPWTPARRDDARQENAQKSPQAIATGNSVLSAAKALAASAAPSTAPNAVASVAAPPPKPPAAPAAPAAPSASPAKAPWLARRPAPMTTATAQRRVSWNLASLALLYIVPSAWPGILDVYYDLLEALVHTGRLPDGADELLDAVLTWLRYALTIVFVFNMAEALLMRPAPPPVGERATEVGAAFARSVSSGSPLTRPDLPQRRHVSGVSAVTPATPHATPQRTPGRSVSPFRASPYALGRGRPSSTPFSQRSTSGTPRRTPSHRDAFAGRSVSRTSPGVRRSPTSSRMYGK</sequence>
<feature type="compositionally biased region" description="Polar residues" evidence="1">
    <location>
        <begin position="28"/>
        <end position="37"/>
    </location>
</feature>
<evidence type="ECO:0000256" key="1">
    <source>
        <dbReference type="SAM" id="MobiDB-lite"/>
    </source>
</evidence>
<gene>
    <name evidence="2" type="ORF">MJAP1_004010</name>
</gene>
<dbReference type="AlphaFoldDB" id="A0AAF0F5P4"/>